<dbReference type="Pfam" id="PF00106">
    <property type="entry name" value="adh_short"/>
    <property type="match status" value="1"/>
</dbReference>
<dbReference type="GO" id="GO:0050664">
    <property type="term" value="F:oxidoreductase activity, acting on NAD(P)H, oxygen as acceptor"/>
    <property type="evidence" value="ECO:0007669"/>
    <property type="project" value="TreeGrafter"/>
</dbReference>
<dbReference type="SUPFAM" id="SSF51735">
    <property type="entry name" value="NAD(P)-binding Rossmann-fold domains"/>
    <property type="match status" value="1"/>
</dbReference>
<dbReference type="CDD" id="cd05233">
    <property type="entry name" value="SDR_c"/>
    <property type="match status" value="1"/>
</dbReference>
<dbReference type="InterPro" id="IPR020904">
    <property type="entry name" value="Sc_DH/Rdtase_CS"/>
</dbReference>
<name>A0A7W7EMZ2_9HYPH</name>
<keyword evidence="6" id="KW-1185">Reference proteome</keyword>
<evidence type="ECO:0000256" key="4">
    <source>
        <dbReference type="SAM" id="MobiDB-lite"/>
    </source>
</evidence>
<dbReference type="PROSITE" id="PS00061">
    <property type="entry name" value="ADH_SHORT"/>
    <property type="match status" value="1"/>
</dbReference>
<dbReference type="PRINTS" id="PR00080">
    <property type="entry name" value="SDRFAMILY"/>
</dbReference>
<evidence type="ECO:0000256" key="2">
    <source>
        <dbReference type="ARBA" id="ARBA00023002"/>
    </source>
</evidence>
<dbReference type="Gene3D" id="3.40.50.720">
    <property type="entry name" value="NAD(P)-binding Rossmann-like Domain"/>
    <property type="match status" value="1"/>
</dbReference>
<dbReference type="PRINTS" id="PR00081">
    <property type="entry name" value="GDHRDH"/>
</dbReference>
<dbReference type="EMBL" id="JACIIG010000018">
    <property type="protein sequence ID" value="MBB4571037.1"/>
    <property type="molecule type" value="Genomic_DNA"/>
</dbReference>
<evidence type="ECO:0000313" key="5">
    <source>
        <dbReference type="EMBL" id="MBB4571037.1"/>
    </source>
</evidence>
<proteinExistence type="inferred from homology"/>
<accession>A0A7W7EMZ2</accession>
<evidence type="ECO:0000256" key="3">
    <source>
        <dbReference type="RuleBase" id="RU000363"/>
    </source>
</evidence>
<organism evidence="5 6">
    <name type="scientific">Rhizobium leucaenae</name>
    <dbReference type="NCBI Taxonomy" id="29450"/>
    <lineage>
        <taxon>Bacteria</taxon>
        <taxon>Pseudomonadati</taxon>
        <taxon>Pseudomonadota</taxon>
        <taxon>Alphaproteobacteria</taxon>
        <taxon>Hyphomicrobiales</taxon>
        <taxon>Rhizobiaceae</taxon>
        <taxon>Rhizobium/Agrobacterium group</taxon>
        <taxon>Rhizobium</taxon>
    </lineage>
</organism>
<feature type="region of interest" description="Disordered" evidence="4">
    <location>
        <begin position="1"/>
        <end position="29"/>
    </location>
</feature>
<feature type="compositionally biased region" description="Basic and acidic residues" evidence="4">
    <location>
        <begin position="1"/>
        <end position="11"/>
    </location>
</feature>
<comment type="caution">
    <text evidence="5">The sequence shown here is derived from an EMBL/GenBank/DDBJ whole genome shotgun (WGS) entry which is preliminary data.</text>
</comment>
<reference evidence="5 6" key="1">
    <citation type="submission" date="2020-08" db="EMBL/GenBank/DDBJ databases">
        <title>Genomic Encyclopedia of Type Strains, Phase IV (KMG-V): Genome sequencing to study the core and pangenomes of soil and plant-associated prokaryotes.</title>
        <authorList>
            <person name="Whitman W."/>
        </authorList>
    </citation>
    <scope>NUCLEOTIDE SEQUENCE [LARGE SCALE GENOMIC DNA]</scope>
    <source>
        <strain evidence="5 6">SEMIA 492</strain>
    </source>
</reference>
<dbReference type="InterPro" id="IPR036291">
    <property type="entry name" value="NAD(P)-bd_dom_sf"/>
</dbReference>
<dbReference type="InterPro" id="IPR002347">
    <property type="entry name" value="SDR_fam"/>
</dbReference>
<keyword evidence="2" id="KW-0560">Oxidoreductase</keyword>
<gene>
    <name evidence="5" type="ORF">GGE60_005194</name>
</gene>
<dbReference type="Proteomes" id="UP000543836">
    <property type="component" value="Unassembled WGS sequence"/>
</dbReference>
<evidence type="ECO:0000256" key="1">
    <source>
        <dbReference type="ARBA" id="ARBA00006484"/>
    </source>
</evidence>
<comment type="similarity">
    <text evidence="1 3">Belongs to the short-chain dehydrogenases/reductases (SDR) family.</text>
</comment>
<protein>
    <submittedName>
        <fullName evidence="5">NAD(P)-dependent dehydrogenase (Short-subunit alcohol dehydrogenase family)</fullName>
    </submittedName>
</protein>
<dbReference type="PANTHER" id="PTHR43008:SF7">
    <property type="entry name" value="SHORT CHAIN DEHYDROGENASE_REDUCTASE (AFU_ORTHOLOGUE AFUA_2G00830)"/>
    <property type="match status" value="1"/>
</dbReference>
<dbReference type="PANTHER" id="PTHR43008">
    <property type="entry name" value="BENZIL REDUCTASE"/>
    <property type="match status" value="1"/>
</dbReference>
<evidence type="ECO:0000313" key="6">
    <source>
        <dbReference type="Proteomes" id="UP000543836"/>
    </source>
</evidence>
<dbReference type="AlphaFoldDB" id="A0A7W7EMZ2"/>
<sequence length="312" mass="34016">MENRMHWRDLLDGATSTGEGHGSKIRRKNMSERMEGIVAPGRVAVVTGAASGIGLTIARTFAARGMRLALFDLDADALQNVASTLGAEALWVSGDVSDLSALARLRDETLSRFGEVAVLVNNAGITQGAGPWDDPAKWRRQIEVNFGGVLAAQHLFVPYLIESSRTSAVINLGSKEGITTPPGNAAYSVAKAAVKVLTEQLAHELLKVTAGRVSAHLLVPGYTWTPMNMALKPQGVTKPDEAWTAEQVVEYFLARLLNEDFYIICPDNAVTSQTDARRIRWAADDMILNRPALSRWHPDWKEKFAAWLNAGR</sequence>